<feature type="domain" description="MobA/VirD2-like nuclease" evidence="2">
    <location>
        <begin position="109"/>
        <end position="186"/>
    </location>
</feature>
<dbReference type="Pfam" id="PF11843">
    <property type="entry name" value="DUF3363"/>
    <property type="match status" value="1"/>
</dbReference>
<organism evidence="3 4">
    <name type="scientific">Bordetella petrii (strain ATCC BAA-461 / DSM 12804 / CCUG 43448 / CIP 107267 / Se-1111R)</name>
    <dbReference type="NCBI Taxonomy" id="340100"/>
    <lineage>
        <taxon>Bacteria</taxon>
        <taxon>Pseudomonadati</taxon>
        <taxon>Pseudomonadota</taxon>
        <taxon>Betaproteobacteria</taxon>
        <taxon>Burkholderiales</taxon>
        <taxon>Alcaligenaceae</taxon>
        <taxon>Bordetella</taxon>
    </lineage>
</organism>
<dbReference type="EMBL" id="AM902716">
    <property type="protein sequence ID" value="CAP44919.1"/>
    <property type="molecule type" value="Genomic_DNA"/>
</dbReference>
<keyword evidence="4" id="KW-1185">Reference proteome</keyword>
<dbReference type="STRING" id="94624.Bpet4568"/>
<evidence type="ECO:0000313" key="3">
    <source>
        <dbReference type="EMBL" id="CAP44919.1"/>
    </source>
</evidence>
<protein>
    <submittedName>
        <fullName evidence="3">Probable conjugal transfer protein VirD2</fullName>
    </submittedName>
</protein>
<evidence type="ECO:0000313" key="4">
    <source>
        <dbReference type="Proteomes" id="UP000001225"/>
    </source>
</evidence>
<dbReference type="InterPro" id="IPR005094">
    <property type="entry name" value="Endonuclease_MobA/VirD2"/>
</dbReference>
<dbReference type="InterPro" id="IPR021795">
    <property type="entry name" value="DUF3363"/>
</dbReference>
<evidence type="ECO:0000259" key="2">
    <source>
        <dbReference type="Pfam" id="PF03432"/>
    </source>
</evidence>
<dbReference type="KEGG" id="bpt:Bpet4568"/>
<name>A9IEW8_BORPD</name>
<dbReference type="AlphaFoldDB" id="A9IEW8"/>
<dbReference type="Pfam" id="PF03432">
    <property type="entry name" value="Relaxase"/>
    <property type="match status" value="1"/>
</dbReference>
<dbReference type="eggNOG" id="COG3843">
    <property type="taxonomic scope" value="Bacteria"/>
</dbReference>
<gene>
    <name evidence="3" type="primary">virD2</name>
    <name evidence="3" type="ordered locus">Bpet4568</name>
</gene>
<sequence>MAQPDDDRFRPQPGAPRQRGGGGERFVSLVRRQVAKTGQAAGRSMRGRQFGRGRVAARLRGRTPTLRSRRVVIKSRFVMIKPGSDAIAAHLRYIERDGVTRDGERGQAYGAQTDAADTQAFADRCQQDRHQFRFILSSEDAVEIGDLRAFTRTFMQRMEVDLQTRLDWVAVDHWDTDNPHTHIVLRGRADNGQDLVIAPEYMSHGMRERAAELATEWLGPRTEREIADTLQREVQQERFTTLDRSLLRLSVDAEATGASGLRGDSSYQHALAARLQHLTGMGLAHLNDDGRYQLDAKLEATLRSLGERGDILRALHRAMRDQAREYVIESGPALRHPIIGRIADKGLANELYDKGYLVIDAADGRAHYLALPPGMVLADFPTNGIVEVQPIPESAADRNIAKQAAGGLYRPGEHLAELERWQAQREDSQDQKRLPSPEAMVRSHVMRLESLRRAEIVERVDDETWKVPNDLIKQGREHDLKMRHGINITVRSHLPLANQIDARGATWLDRKLIDNGKDLTGQGFGGEAREAMRARAAHLESEGLARRQGLHVIVARGLLNTLRDREVAAVAQRLAMETGLTYQPLGEDGQAAGVYRRSLMLASGRYAMLDDGLGFTLVPWRPVLAQRLGESMSVSIENGRATWELGKQRGRAL</sequence>
<evidence type="ECO:0000256" key="1">
    <source>
        <dbReference type="SAM" id="MobiDB-lite"/>
    </source>
</evidence>
<accession>A9IEW8</accession>
<reference evidence="3 4" key="1">
    <citation type="journal article" date="2008" name="BMC Genomics">
        <title>The missing link: Bordetella petrii is endowed with both the metabolic versatility of environmental bacteria and virulence traits of pathogenic Bordetellae.</title>
        <authorList>
            <person name="Gross R."/>
            <person name="Guzman C.A."/>
            <person name="Sebaihia M."/>
            <person name="Martins Dos Santos V.A."/>
            <person name="Pieper D.H."/>
            <person name="Koebnik R."/>
            <person name="Lechner M."/>
            <person name="Bartels D."/>
            <person name="Buhrmester J."/>
            <person name="Choudhuri J.V."/>
            <person name="Ebensen T."/>
            <person name="Gaigalat L."/>
            <person name="Herrmann S."/>
            <person name="Khachane A.N."/>
            <person name="Larisch C."/>
            <person name="Link S."/>
            <person name="Linke B."/>
            <person name="Meyer F."/>
            <person name="Mormann S."/>
            <person name="Nakunst D."/>
            <person name="Rueckert C."/>
            <person name="Schneiker-Bekel S."/>
            <person name="Schulze K."/>
            <person name="Vorhoelter F.J."/>
            <person name="Yevsa T."/>
            <person name="Engle J.T."/>
            <person name="Goldman W.E."/>
            <person name="Puehler A."/>
            <person name="Goebel U.B."/>
            <person name="Goesmann A."/>
            <person name="Bloecker H."/>
            <person name="Kaiser O."/>
            <person name="Martinez-Arias R."/>
        </authorList>
    </citation>
    <scope>NUCLEOTIDE SEQUENCE [LARGE SCALE GENOMIC DNA]</scope>
    <source>
        <strain evidence="4">ATCC BAA-461 / DSM 12804 / CCUG 43448 / CIP 107267 / Se-1111R</strain>
    </source>
</reference>
<feature type="region of interest" description="Disordered" evidence="1">
    <location>
        <begin position="1"/>
        <end position="23"/>
    </location>
</feature>
<dbReference type="Proteomes" id="UP000001225">
    <property type="component" value="Chromosome"/>
</dbReference>
<proteinExistence type="predicted"/>
<feature type="compositionally biased region" description="Basic and acidic residues" evidence="1">
    <location>
        <begin position="1"/>
        <end position="10"/>
    </location>
</feature>